<dbReference type="GO" id="GO:0016818">
    <property type="term" value="F:hydrolase activity, acting on acid anhydrides, in phosphorus-containing anhydrides"/>
    <property type="evidence" value="ECO:0007669"/>
    <property type="project" value="InterPro"/>
</dbReference>
<comment type="cofactor">
    <cofactor evidence="1">
        <name>Mn(2+)</name>
        <dbReference type="ChEBI" id="CHEBI:29035"/>
    </cofactor>
</comment>
<dbReference type="GO" id="GO:0046872">
    <property type="term" value="F:metal ion binding"/>
    <property type="evidence" value="ECO:0007669"/>
    <property type="project" value="UniProtKB-KW"/>
</dbReference>
<comment type="cofactor">
    <cofactor evidence="2">
        <name>Mg(2+)</name>
        <dbReference type="ChEBI" id="CHEBI:18420"/>
    </cofactor>
</comment>
<evidence type="ECO:0000256" key="6">
    <source>
        <dbReference type="ARBA" id="ARBA00023211"/>
    </source>
</evidence>
<dbReference type="SUPFAM" id="SSF55811">
    <property type="entry name" value="Nudix"/>
    <property type="match status" value="1"/>
</dbReference>
<dbReference type="InterPro" id="IPR039121">
    <property type="entry name" value="NUDT19"/>
</dbReference>
<dbReference type="PANTHER" id="PTHR12318:SF0">
    <property type="entry name" value="ACYL-COENZYME A DIPHOSPHATASE NUDT19"/>
    <property type="match status" value="1"/>
</dbReference>
<name>A0A238KHM9_9RHOB</name>
<feature type="domain" description="Nudix hydrolase" evidence="7">
    <location>
        <begin position="37"/>
        <end position="226"/>
    </location>
</feature>
<keyword evidence="6" id="KW-0464">Manganese</keyword>
<evidence type="ECO:0000313" key="8">
    <source>
        <dbReference type="EMBL" id="SMX41552.1"/>
    </source>
</evidence>
<evidence type="ECO:0000256" key="1">
    <source>
        <dbReference type="ARBA" id="ARBA00001936"/>
    </source>
</evidence>
<keyword evidence="9" id="KW-1185">Reference proteome</keyword>
<dbReference type="CDD" id="cd18870">
    <property type="entry name" value="NUDIX_AcylCoAdiphos_Nudt19"/>
    <property type="match status" value="1"/>
</dbReference>
<dbReference type="Proteomes" id="UP000220836">
    <property type="component" value="Unassembled WGS sequence"/>
</dbReference>
<sequence length="260" mass="27945">MLPSNGRAACTGLRAAIDLGASTGEKMTTPTVDKTAIRNAATVIVVRNRTTRPSVLMGQRGASAAFMPNKFVFPGGAVDADDAKVPLARPLTPLCSARLSESAPAGMARALAAAAVRELWEETGQILGVPAPWPGDVPEDWLSFAGTGHRPAADGLQFVFRAITPPGRPRRFDARFFLLDAEGLASDPDDFAAATDELSHLQWIPLDEVRHFDLPFITEVVMAEIAARVQDNAPPASVPFFRNNDEESLFLRLRGTPMKD</sequence>
<dbReference type="Gene3D" id="3.90.79.10">
    <property type="entry name" value="Nucleoside Triphosphate Pyrophosphohydrolase"/>
    <property type="match status" value="1"/>
</dbReference>
<keyword evidence="3" id="KW-0479">Metal-binding</keyword>
<reference evidence="8 9" key="1">
    <citation type="submission" date="2017-05" db="EMBL/GenBank/DDBJ databases">
        <authorList>
            <person name="Song R."/>
            <person name="Chenine A.L."/>
            <person name="Ruprecht R.M."/>
        </authorList>
    </citation>
    <scope>NUCLEOTIDE SEQUENCE [LARGE SCALE GENOMIC DNA]</scope>
    <source>
        <strain evidence="8 9">CECT 8663</strain>
    </source>
</reference>
<dbReference type="AlphaFoldDB" id="A0A238KHM9"/>
<dbReference type="EMBL" id="FXYH01000007">
    <property type="protein sequence ID" value="SMX41552.1"/>
    <property type="molecule type" value="Genomic_DNA"/>
</dbReference>
<evidence type="ECO:0000256" key="3">
    <source>
        <dbReference type="ARBA" id="ARBA00022723"/>
    </source>
</evidence>
<evidence type="ECO:0000313" key="9">
    <source>
        <dbReference type="Proteomes" id="UP000220836"/>
    </source>
</evidence>
<gene>
    <name evidence="8" type="ORF">PEV8663_02303</name>
</gene>
<keyword evidence="5" id="KW-0460">Magnesium</keyword>
<evidence type="ECO:0000256" key="4">
    <source>
        <dbReference type="ARBA" id="ARBA00022801"/>
    </source>
</evidence>
<organism evidence="8 9">
    <name type="scientific">Pelagimonas varians</name>
    <dbReference type="NCBI Taxonomy" id="696760"/>
    <lineage>
        <taxon>Bacteria</taxon>
        <taxon>Pseudomonadati</taxon>
        <taxon>Pseudomonadota</taxon>
        <taxon>Alphaproteobacteria</taxon>
        <taxon>Rhodobacterales</taxon>
        <taxon>Roseobacteraceae</taxon>
        <taxon>Pelagimonas</taxon>
    </lineage>
</organism>
<proteinExistence type="predicted"/>
<accession>A0A238KHM9</accession>
<dbReference type="InterPro" id="IPR000086">
    <property type="entry name" value="NUDIX_hydrolase_dom"/>
</dbReference>
<dbReference type="InterPro" id="IPR015797">
    <property type="entry name" value="NUDIX_hydrolase-like_dom_sf"/>
</dbReference>
<evidence type="ECO:0000259" key="7">
    <source>
        <dbReference type="PROSITE" id="PS51462"/>
    </source>
</evidence>
<protein>
    <submittedName>
        <fullName evidence="8">NUDIX domain protein</fullName>
    </submittedName>
</protein>
<evidence type="ECO:0000256" key="5">
    <source>
        <dbReference type="ARBA" id="ARBA00022842"/>
    </source>
</evidence>
<keyword evidence="4" id="KW-0378">Hydrolase</keyword>
<dbReference type="PANTHER" id="PTHR12318">
    <property type="entry name" value="TESTOSTERONE-REGULATED PROTEIN RP2"/>
    <property type="match status" value="1"/>
</dbReference>
<dbReference type="PROSITE" id="PS51462">
    <property type="entry name" value="NUDIX"/>
    <property type="match status" value="1"/>
</dbReference>
<evidence type="ECO:0000256" key="2">
    <source>
        <dbReference type="ARBA" id="ARBA00001946"/>
    </source>
</evidence>